<dbReference type="InParanoid" id="A0A0V1BWR8"/>
<keyword evidence="2" id="KW-1185">Reference proteome</keyword>
<reference evidence="1 2" key="1">
    <citation type="submission" date="2015-01" db="EMBL/GenBank/DDBJ databases">
        <title>Evolution of Trichinella species and genotypes.</title>
        <authorList>
            <person name="Korhonen P.K."/>
            <person name="Edoardo P."/>
            <person name="Giuseppe L.R."/>
            <person name="Gasser R.B."/>
        </authorList>
    </citation>
    <scope>NUCLEOTIDE SEQUENCE [LARGE SCALE GENOMIC DNA]</scope>
    <source>
        <strain evidence="1">ISS3</strain>
    </source>
</reference>
<gene>
    <name evidence="1" type="ORF">T01_10054</name>
</gene>
<dbReference type="EMBL" id="JYDH01000007">
    <property type="protein sequence ID" value="KRY41563.1"/>
    <property type="molecule type" value="Genomic_DNA"/>
</dbReference>
<sequence length="70" mass="7904">MKNFQQYTFLQSVKMQFMVMLGGNSACLNRAILACRSVYREKAATTVLKMSIGVFGVTLVDWMEIIATFT</sequence>
<dbReference type="OrthoDB" id="10505037at2759"/>
<comment type="caution">
    <text evidence="1">The sequence shown here is derived from an EMBL/GenBank/DDBJ whole genome shotgun (WGS) entry which is preliminary data.</text>
</comment>
<organism evidence="1 2">
    <name type="scientific">Trichinella spiralis</name>
    <name type="common">Trichina worm</name>
    <dbReference type="NCBI Taxonomy" id="6334"/>
    <lineage>
        <taxon>Eukaryota</taxon>
        <taxon>Metazoa</taxon>
        <taxon>Ecdysozoa</taxon>
        <taxon>Nematoda</taxon>
        <taxon>Enoplea</taxon>
        <taxon>Dorylaimia</taxon>
        <taxon>Trichinellida</taxon>
        <taxon>Trichinellidae</taxon>
        <taxon>Trichinella</taxon>
    </lineage>
</organism>
<evidence type="ECO:0000313" key="2">
    <source>
        <dbReference type="Proteomes" id="UP000054776"/>
    </source>
</evidence>
<proteinExistence type="predicted"/>
<protein>
    <submittedName>
        <fullName evidence="1">Uncharacterized protein</fullName>
    </submittedName>
</protein>
<accession>A0A0V1BWR8</accession>
<dbReference type="AlphaFoldDB" id="A0A0V1BWR8"/>
<dbReference type="Proteomes" id="UP000054776">
    <property type="component" value="Unassembled WGS sequence"/>
</dbReference>
<evidence type="ECO:0000313" key="1">
    <source>
        <dbReference type="EMBL" id="KRY41563.1"/>
    </source>
</evidence>
<name>A0A0V1BWR8_TRISP</name>